<organism evidence="7 8">
    <name type="scientific">Mollisia scopiformis</name>
    <name type="common">Conifer needle endophyte fungus</name>
    <name type="synonym">Phialocephala scopiformis</name>
    <dbReference type="NCBI Taxonomy" id="149040"/>
    <lineage>
        <taxon>Eukaryota</taxon>
        <taxon>Fungi</taxon>
        <taxon>Dikarya</taxon>
        <taxon>Ascomycota</taxon>
        <taxon>Pezizomycotina</taxon>
        <taxon>Leotiomycetes</taxon>
        <taxon>Helotiales</taxon>
        <taxon>Mollisiaceae</taxon>
        <taxon>Mollisia</taxon>
    </lineage>
</organism>
<evidence type="ECO:0000256" key="1">
    <source>
        <dbReference type="ARBA" id="ARBA00022723"/>
    </source>
</evidence>
<reference evidence="7 8" key="1">
    <citation type="submission" date="2015-10" db="EMBL/GenBank/DDBJ databases">
        <title>Full genome of DAOMC 229536 Phialocephala scopiformis, a fungal endophyte of spruce producing the potent anti-insectan compound rugulosin.</title>
        <authorList>
            <consortium name="DOE Joint Genome Institute"/>
            <person name="Walker A.K."/>
            <person name="Frasz S.L."/>
            <person name="Seifert K.A."/>
            <person name="Miller J.D."/>
            <person name="Mondo S.J."/>
            <person name="Labutti K."/>
            <person name="Lipzen A."/>
            <person name="Dockter R."/>
            <person name="Kennedy M."/>
            <person name="Grigoriev I.V."/>
            <person name="Spatafora J.W."/>
        </authorList>
    </citation>
    <scope>NUCLEOTIDE SEQUENCE [LARGE SCALE GENOMIC DNA]</scope>
    <source>
        <strain evidence="7 8">CBS 120377</strain>
    </source>
</reference>
<dbReference type="Proteomes" id="UP000070700">
    <property type="component" value="Unassembled WGS sequence"/>
</dbReference>
<sequence length="344" mass="39188">MGDRSLQSSRWAPKNQFQTSSSNREFADDWRCLSCSFSNFQWRKKCFRCSTPKGQGAHVPTTNGLPISISPDLPQNWEKEPAVKSSLLHGLNPTPKQPSFKPVEHGLATSRWAPRRQSHGEPLQVWTRTVSSAKPTRPCSPSKSFANKSVSPDLGFPYQVQHYILALVQRILEEGCYDFAARWLPQVLNEKGWDCPEAVELSIWKSFLPNALPPNAIKPLSNYTLEAALADAVRTRNRAVHRHLCDNNEIRQMTLQAQDLMSMFSDTTRQNKFHQLWAELNVWNSKDDALGARTRLERALREISERPMDDMDWTPNAVSLEELHASSGEVQNTPELYTDEMELD</sequence>
<dbReference type="GeneID" id="28820581"/>
<feature type="region of interest" description="Disordered" evidence="5">
    <location>
        <begin position="1"/>
        <end position="20"/>
    </location>
</feature>
<evidence type="ECO:0000256" key="4">
    <source>
        <dbReference type="PROSITE-ProRule" id="PRU00322"/>
    </source>
</evidence>
<dbReference type="Pfam" id="PF00641">
    <property type="entry name" value="Zn_ribbon_RanBP"/>
    <property type="match status" value="1"/>
</dbReference>
<dbReference type="SUPFAM" id="SSF90209">
    <property type="entry name" value="Ran binding protein zinc finger-like"/>
    <property type="match status" value="1"/>
</dbReference>
<dbReference type="KEGG" id="psco:LY89DRAFT_618900"/>
<dbReference type="InParanoid" id="A0A194X7M3"/>
<dbReference type="Gene3D" id="4.10.1060.10">
    <property type="entry name" value="Zinc finger, RanBP2-type"/>
    <property type="match status" value="1"/>
</dbReference>
<dbReference type="OrthoDB" id="294702at2759"/>
<dbReference type="RefSeq" id="XP_018070459.1">
    <property type="nucleotide sequence ID" value="XM_018210855.1"/>
</dbReference>
<protein>
    <recommendedName>
        <fullName evidence="6">RanBP2-type domain-containing protein</fullName>
    </recommendedName>
</protein>
<proteinExistence type="predicted"/>
<dbReference type="InterPro" id="IPR036443">
    <property type="entry name" value="Znf_RanBP2_sf"/>
</dbReference>
<feature type="region of interest" description="Disordered" evidence="5">
    <location>
        <begin position="323"/>
        <end position="344"/>
    </location>
</feature>
<dbReference type="PROSITE" id="PS01358">
    <property type="entry name" value="ZF_RANBP2_1"/>
    <property type="match status" value="1"/>
</dbReference>
<evidence type="ECO:0000256" key="5">
    <source>
        <dbReference type="SAM" id="MobiDB-lite"/>
    </source>
</evidence>
<evidence type="ECO:0000313" key="8">
    <source>
        <dbReference type="Proteomes" id="UP000070700"/>
    </source>
</evidence>
<dbReference type="GO" id="GO:0008270">
    <property type="term" value="F:zinc ion binding"/>
    <property type="evidence" value="ECO:0007669"/>
    <property type="project" value="UniProtKB-KW"/>
</dbReference>
<keyword evidence="1" id="KW-0479">Metal-binding</keyword>
<dbReference type="SMART" id="SM00547">
    <property type="entry name" value="ZnF_RBZ"/>
    <property type="match status" value="1"/>
</dbReference>
<evidence type="ECO:0000256" key="3">
    <source>
        <dbReference type="ARBA" id="ARBA00022833"/>
    </source>
</evidence>
<dbReference type="AlphaFoldDB" id="A0A194X7M3"/>
<keyword evidence="8" id="KW-1185">Reference proteome</keyword>
<feature type="domain" description="RanBP2-type" evidence="6">
    <location>
        <begin position="26"/>
        <end position="55"/>
    </location>
</feature>
<name>A0A194X7M3_MOLSC</name>
<accession>A0A194X7M3</accession>
<evidence type="ECO:0000256" key="2">
    <source>
        <dbReference type="ARBA" id="ARBA00022771"/>
    </source>
</evidence>
<keyword evidence="3" id="KW-0862">Zinc</keyword>
<dbReference type="PROSITE" id="PS50199">
    <property type="entry name" value="ZF_RANBP2_2"/>
    <property type="match status" value="1"/>
</dbReference>
<dbReference type="InterPro" id="IPR001876">
    <property type="entry name" value="Znf_RanBP2"/>
</dbReference>
<evidence type="ECO:0000259" key="6">
    <source>
        <dbReference type="PROSITE" id="PS50199"/>
    </source>
</evidence>
<dbReference type="EMBL" id="KQ947417">
    <property type="protein sequence ID" value="KUJ16104.1"/>
    <property type="molecule type" value="Genomic_DNA"/>
</dbReference>
<keyword evidence="2 4" id="KW-0863">Zinc-finger</keyword>
<evidence type="ECO:0000313" key="7">
    <source>
        <dbReference type="EMBL" id="KUJ16104.1"/>
    </source>
</evidence>
<gene>
    <name evidence="7" type="ORF">LY89DRAFT_618900</name>
</gene>